<evidence type="ECO:0000313" key="2">
    <source>
        <dbReference type="EMBL" id="GII21317.1"/>
    </source>
</evidence>
<evidence type="ECO:0000313" key="3">
    <source>
        <dbReference type="Proteomes" id="UP000599074"/>
    </source>
</evidence>
<dbReference type="AlphaFoldDB" id="A0A8J3T8N9"/>
<keyword evidence="3" id="KW-1185">Reference proteome</keyword>
<dbReference type="Gene3D" id="3.30.530.20">
    <property type="match status" value="1"/>
</dbReference>
<gene>
    <name evidence="2" type="ORF">Pme01_09140</name>
</gene>
<organism evidence="2 3">
    <name type="scientific">Planosporangium mesophilum</name>
    <dbReference type="NCBI Taxonomy" id="689768"/>
    <lineage>
        <taxon>Bacteria</taxon>
        <taxon>Bacillati</taxon>
        <taxon>Actinomycetota</taxon>
        <taxon>Actinomycetes</taxon>
        <taxon>Micromonosporales</taxon>
        <taxon>Micromonosporaceae</taxon>
        <taxon>Planosporangium</taxon>
    </lineage>
</organism>
<dbReference type="InterPro" id="IPR019587">
    <property type="entry name" value="Polyketide_cyclase/dehydratase"/>
</dbReference>
<sequence>MSTPQPRSTGDGATDTTPRQASTAGDDEPRAGTNDAAGARSEPPGDAARAAQAALGDAVQPGAGEVTATVIVNAPAAQVFEALLAWERQSDWIPFTRVRLVDGDGGEGSSIEAVTQVGPAVLRDEMRVIKVDRPYEIRVVHYGRVLRGPGVMRCTPMGGDRTQVVWHEWFHLPGGTAGKVAWPVLWPGSKVSLTQALRRFARMVEAGELP</sequence>
<comment type="caution">
    <text evidence="2">The sequence shown here is derived from an EMBL/GenBank/DDBJ whole genome shotgun (WGS) entry which is preliminary data.</text>
</comment>
<dbReference type="Pfam" id="PF10604">
    <property type="entry name" value="Polyketide_cyc2"/>
    <property type="match status" value="1"/>
</dbReference>
<dbReference type="InterPro" id="IPR023393">
    <property type="entry name" value="START-like_dom_sf"/>
</dbReference>
<proteinExistence type="predicted"/>
<evidence type="ECO:0000256" key="1">
    <source>
        <dbReference type="SAM" id="MobiDB-lite"/>
    </source>
</evidence>
<evidence type="ECO:0008006" key="4">
    <source>
        <dbReference type="Google" id="ProtNLM"/>
    </source>
</evidence>
<dbReference type="EMBL" id="BOON01000006">
    <property type="protein sequence ID" value="GII21317.1"/>
    <property type="molecule type" value="Genomic_DNA"/>
</dbReference>
<protein>
    <recommendedName>
        <fullName evidence="4">SRPBCC family protein</fullName>
    </recommendedName>
</protein>
<dbReference type="SUPFAM" id="SSF55961">
    <property type="entry name" value="Bet v1-like"/>
    <property type="match status" value="1"/>
</dbReference>
<name>A0A8J3T8N9_9ACTN</name>
<feature type="region of interest" description="Disordered" evidence="1">
    <location>
        <begin position="1"/>
        <end position="47"/>
    </location>
</feature>
<reference evidence="2" key="1">
    <citation type="submission" date="2021-01" db="EMBL/GenBank/DDBJ databases">
        <title>Whole genome shotgun sequence of Planosporangium mesophilum NBRC 109066.</title>
        <authorList>
            <person name="Komaki H."/>
            <person name="Tamura T."/>
        </authorList>
    </citation>
    <scope>NUCLEOTIDE SEQUENCE</scope>
    <source>
        <strain evidence="2">NBRC 109066</strain>
    </source>
</reference>
<dbReference type="CDD" id="cd07812">
    <property type="entry name" value="SRPBCC"/>
    <property type="match status" value="1"/>
</dbReference>
<feature type="compositionally biased region" description="Polar residues" evidence="1">
    <location>
        <begin position="14"/>
        <end position="23"/>
    </location>
</feature>
<accession>A0A8J3T8N9</accession>
<dbReference type="Proteomes" id="UP000599074">
    <property type="component" value="Unassembled WGS sequence"/>
</dbReference>